<evidence type="ECO:0000313" key="2">
    <source>
        <dbReference type="Proteomes" id="UP000298416"/>
    </source>
</evidence>
<proteinExistence type="predicted"/>
<dbReference type="Proteomes" id="UP000298416">
    <property type="component" value="Unassembled WGS sequence"/>
</dbReference>
<accession>A0A8X8XQC6</accession>
<reference evidence="1" key="1">
    <citation type="submission" date="2018-01" db="EMBL/GenBank/DDBJ databases">
        <authorList>
            <person name="Mao J.F."/>
        </authorList>
    </citation>
    <scope>NUCLEOTIDE SEQUENCE</scope>
    <source>
        <strain evidence="1">Huo1</strain>
        <tissue evidence="1">Leaf</tissue>
    </source>
</reference>
<keyword evidence="2" id="KW-1185">Reference proteome</keyword>
<dbReference type="EMBL" id="PNBA02000008">
    <property type="protein sequence ID" value="KAG6416917.1"/>
    <property type="molecule type" value="Genomic_DNA"/>
</dbReference>
<sequence length="86" mass="9216">MAAVASVSFASIAQSPDRKFPIPPSHRCLASNFSSIKLRSPGGSCKLRSRSLRYGLSIHCMSSAVGKLHSLSLGILSFLFSLFSEN</sequence>
<dbReference type="AlphaFoldDB" id="A0A8X8XQC6"/>
<comment type="caution">
    <text evidence="1">The sequence shown here is derived from an EMBL/GenBank/DDBJ whole genome shotgun (WGS) entry which is preliminary data.</text>
</comment>
<reference evidence="1" key="2">
    <citation type="submission" date="2020-08" db="EMBL/GenBank/DDBJ databases">
        <title>Plant Genome Project.</title>
        <authorList>
            <person name="Zhang R.-G."/>
        </authorList>
    </citation>
    <scope>NUCLEOTIDE SEQUENCE</scope>
    <source>
        <strain evidence="1">Huo1</strain>
        <tissue evidence="1">Leaf</tissue>
    </source>
</reference>
<evidence type="ECO:0000313" key="1">
    <source>
        <dbReference type="EMBL" id="KAG6416917.1"/>
    </source>
</evidence>
<gene>
    <name evidence="1" type="ORF">SASPL_124358</name>
</gene>
<protein>
    <submittedName>
        <fullName evidence="1">Uncharacterized protein</fullName>
    </submittedName>
</protein>
<organism evidence="1">
    <name type="scientific">Salvia splendens</name>
    <name type="common">Scarlet sage</name>
    <dbReference type="NCBI Taxonomy" id="180675"/>
    <lineage>
        <taxon>Eukaryota</taxon>
        <taxon>Viridiplantae</taxon>
        <taxon>Streptophyta</taxon>
        <taxon>Embryophyta</taxon>
        <taxon>Tracheophyta</taxon>
        <taxon>Spermatophyta</taxon>
        <taxon>Magnoliopsida</taxon>
        <taxon>eudicotyledons</taxon>
        <taxon>Gunneridae</taxon>
        <taxon>Pentapetalae</taxon>
        <taxon>asterids</taxon>
        <taxon>lamiids</taxon>
        <taxon>Lamiales</taxon>
        <taxon>Lamiaceae</taxon>
        <taxon>Nepetoideae</taxon>
        <taxon>Mentheae</taxon>
        <taxon>Salviinae</taxon>
        <taxon>Salvia</taxon>
        <taxon>Salvia subgen. Calosphace</taxon>
        <taxon>core Calosphace</taxon>
    </lineage>
</organism>
<name>A0A8X8XQC6_SALSN</name>